<evidence type="ECO:0000259" key="1">
    <source>
        <dbReference type="Pfam" id="PF16363"/>
    </source>
</evidence>
<protein>
    <submittedName>
        <fullName evidence="2">GDP-mannose 4,6-dehydratase</fullName>
    </submittedName>
</protein>
<reference evidence="2 3" key="1">
    <citation type="submission" date="2019-06" db="EMBL/GenBank/DDBJ databases">
        <title>Complete genome sequence of Methanoculleus chikugoensis strain MG62.</title>
        <authorList>
            <person name="Asakawa S."/>
            <person name="Dianou D."/>
        </authorList>
    </citation>
    <scope>NUCLEOTIDE SEQUENCE [LARGE SCALE GENOMIC DNA]</scope>
    <source>
        <strain evidence="2 3">MG62</strain>
    </source>
</reference>
<proteinExistence type="predicted"/>
<dbReference type="RefSeq" id="WP_221056713.1">
    <property type="nucleotide sequence ID" value="NZ_AP019781.1"/>
</dbReference>
<dbReference type="GeneID" id="66131352"/>
<dbReference type="EMBL" id="AP019781">
    <property type="protein sequence ID" value="BBL68641.1"/>
    <property type="molecule type" value="Genomic_DNA"/>
</dbReference>
<dbReference type="Proteomes" id="UP000824969">
    <property type="component" value="Chromosome"/>
</dbReference>
<evidence type="ECO:0000313" key="3">
    <source>
        <dbReference type="Proteomes" id="UP000824969"/>
    </source>
</evidence>
<accession>A0ABM7H702</accession>
<sequence>MVSILITGISGFVGGHFTRYLLSKKTGYDIHGVSRSKPAWDTVLDQAFDLRSITFHPCDLLDSAKINTIIKEIQPDLILHLASFSSVAQSWRDPPGSFLNNTNAFLNIIEAVRTQELDSKILSIGSSEEYGIVNMSDLPLTEERQVSPANPYAIAKVSEEYLSRIYVKGYHLNICCTRSFNHIGPGQRDQFVVSSIARQFADIAVNHKKPIIKIGAGSIIRDFVDIDDVVLAYNAILEKGVPGEVYNVCSGRGHSIQDIVDCLSKLTQIPIEIEQKTYLLRPIDNPILIGSYEKLHRETGWEPTHSIEQSLEKIYTYWFNKLS</sequence>
<evidence type="ECO:0000313" key="2">
    <source>
        <dbReference type="EMBL" id="BBL68641.1"/>
    </source>
</evidence>
<feature type="domain" description="NAD(P)-binding" evidence="1">
    <location>
        <begin position="5"/>
        <end position="313"/>
    </location>
</feature>
<keyword evidence="3" id="KW-1185">Reference proteome</keyword>
<name>A0ABM7H702_9EURY</name>
<organism evidence="2 3">
    <name type="scientific">Methanoculleus chikugoensis</name>
    <dbReference type="NCBI Taxonomy" id="118126"/>
    <lineage>
        <taxon>Archaea</taxon>
        <taxon>Methanobacteriati</taxon>
        <taxon>Methanobacteriota</taxon>
        <taxon>Stenosarchaea group</taxon>
        <taxon>Methanomicrobia</taxon>
        <taxon>Methanomicrobiales</taxon>
        <taxon>Methanomicrobiaceae</taxon>
        <taxon>Methanoculleus</taxon>
    </lineage>
</organism>
<gene>
    <name evidence="2" type="ORF">MchiMG62_18220</name>
</gene>
<dbReference type="Pfam" id="PF16363">
    <property type="entry name" value="GDP_Man_Dehyd"/>
    <property type="match status" value="1"/>
</dbReference>
<dbReference type="PANTHER" id="PTHR43000">
    <property type="entry name" value="DTDP-D-GLUCOSE 4,6-DEHYDRATASE-RELATED"/>
    <property type="match status" value="1"/>
</dbReference>
<dbReference type="InterPro" id="IPR016040">
    <property type="entry name" value="NAD(P)-bd_dom"/>
</dbReference>